<reference evidence="6 7" key="1">
    <citation type="journal article" date="2015" name="Int. J. Syst. Evol. Microbiol.">
        <title>Burkholderia monticola sp. nov., isolated from mountain soil.</title>
        <authorList>
            <person name="Baek I."/>
            <person name="Seo B."/>
            <person name="Lee I."/>
            <person name="Yi H."/>
            <person name="Chun J."/>
        </authorList>
    </citation>
    <scope>NUCLEOTIDE SEQUENCE [LARGE SCALE GENOMIC DNA]</scope>
    <source>
        <strain evidence="6 7">JC2948</strain>
    </source>
</reference>
<evidence type="ECO:0000259" key="5">
    <source>
        <dbReference type="Pfam" id="PF12867"/>
    </source>
</evidence>
<dbReference type="InterPro" id="IPR016187">
    <property type="entry name" value="CTDL_fold"/>
</dbReference>
<sequence length="433" mass="49296">MNRDPAPHHPLVQRLNDARQVTDALFAIVKPDYLYERPIRERHRVVFYIGHLEAFDRNLLDQRLFELPAFAPELDHLFAFGIDPVDGGFPTDQPGDWPSLDTVREYATRARGQIDAALDELGNLAHDEAAVQLLNVAIEHRLMHAETLAYMLHQLPLAQKNTALREPVVTRTERRDALSSMVRVPAGTTVLGMPREAGRFGWDNEFGEMGVDVPAFEIDRYMVTNGAFLEFLESGGYREPKWWSEKDWAWKEAEHIAHPAGWSQRPAKDGDAAWMLRTMFDDVPLPLDWPVYVSHAEASAYSRWAGKALPTEAQWQRAAQGAPHAASGNFDFRSWDPRPVDAHPDNVSAFGAEGQFGNGWEWTSTLFEALPGFEAFPFYPGYSANFFDGQHYVLKGGSARTALCMLRPEFRNWFQPHYQYVYAGFRCVRDRES</sequence>
<keyword evidence="7" id="KW-1185">Reference proteome</keyword>
<evidence type="ECO:0000259" key="4">
    <source>
        <dbReference type="Pfam" id="PF03781"/>
    </source>
</evidence>
<feature type="domain" description="DinB-like" evidence="5">
    <location>
        <begin position="15"/>
        <end position="146"/>
    </location>
</feature>
<dbReference type="Pfam" id="PF12867">
    <property type="entry name" value="DinB_2"/>
    <property type="match status" value="1"/>
</dbReference>
<dbReference type="Gene3D" id="1.20.120.450">
    <property type="entry name" value="dinb family like domain"/>
    <property type="match status" value="1"/>
</dbReference>
<dbReference type="SUPFAM" id="SSF56436">
    <property type="entry name" value="C-type lectin-like"/>
    <property type="match status" value="1"/>
</dbReference>
<dbReference type="InterPro" id="IPR042095">
    <property type="entry name" value="SUMF_sf"/>
</dbReference>
<dbReference type="Gene3D" id="3.90.1580.10">
    <property type="entry name" value="paralog of FGE (formylglycine-generating enzyme)"/>
    <property type="match status" value="1"/>
</dbReference>
<feature type="domain" description="Sulfatase-modifying factor enzyme-like" evidence="4">
    <location>
        <begin position="179"/>
        <end position="429"/>
    </location>
</feature>
<dbReference type="PANTHER" id="PTHR43397:SF1">
    <property type="entry name" value="ERGOTHIONEINE BIOSYNTHESIS PROTEIN 1"/>
    <property type="match status" value="1"/>
</dbReference>
<dbReference type="PANTHER" id="PTHR43397">
    <property type="entry name" value="ERGOTHIONEINE BIOSYNTHESIS PROTEIN 1"/>
    <property type="match status" value="1"/>
</dbReference>
<proteinExistence type="predicted"/>
<dbReference type="InterPro" id="IPR051128">
    <property type="entry name" value="EgtD_Methyltrsf_superfamily"/>
</dbReference>
<accession>A0A149PJK7</accession>
<dbReference type="EMBL" id="LRBG01000035">
    <property type="protein sequence ID" value="KXU85076.1"/>
    <property type="molecule type" value="Genomic_DNA"/>
</dbReference>
<keyword evidence="1" id="KW-0560">Oxidoreductase</keyword>
<evidence type="ECO:0000256" key="1">
    <source>
        <dbReference type="ARBA" id="ARBA00023002"/>
    </source>
</evidence>
<dbReference type="InterPro" id="IPR034660">
    <property type="entry name" value="DinB/YfiT-like"/>
</dbReference>
<comment type="caution">
    <text evidence="6">The sequence shown here is derived from an EMBL/GenBank/DDBJ whole genome shotgun (WGS) entry which is preliminary data.</text>
</comment>
<dbReference type="STRING" id="1399968.CI15_22610"/>
<evidence type="ECO:0000313" key="7">
    <source>
        <dbReference type="Proteomes" id="UP000075613"/>
    </source>
</evidence>
<dbReference type="InterPro" id="IPR005532">
    <property type="entry name" value="SUMF_dom"/>
</dbReference>
<gene>
    <name evidence="6" type="ORF">CI15_22610</name>
</gene>
<evidence type="ECO:0000256" key="3">
    <source>
        <dbReference type="ARBA" id="ARBA00037882"/>
    </source>
</evidence>
<comment type="pathway">
    <text evidence="3">Amino-acid biosynthesis; ergothioneine biosynthesis.</text>
</comment>
<dbReference type="Pfam" id="PF03781">
    <property type="entry name" value="FGE-sulfatase"/>
    <property type="match status" value="1"/>
</dbReference>
<dbReference type="Proteomes" id="UP000075613">
    <property type="component" value="Unassembled WGS sequence"/>
</dbReference>
<dbReference type="InterPro" id="IPR024775">
    <property type="entry name" value="DinB-like"/>
</dbReference>
<evidence type="ECO:0000313" key="6">
    <source>
        <dbReference type="EMBL" id="KXU85076.1"/>
    </source>
</evidence>
<evidence type="ECO:0000256" key="2">
    <source>
        <dbReference type="ARBA" id="ARBA00023004"/>
    </source>
</evidence>
<protein>
    <recommendedName>
        <fullName evidence="8">Sulfatase-modifying factor enzyme domain-containing protein</fullName>
    </recommendedName>
</protein>
<evidence type="ECO:0008006" key="8">
    <source>
        <dbReference type="Google" id="ProtNLM"/>
    </source>
</evidence>
<dbReference type="RefSeq" id="WP_062131312.1">
    <property type="nucleotide sequence ID" value="NZ_LRBG01000035.1"/>
</dbReference>
<dbReference type="OrthoDB" id="9768004at2"/>
<dbReference type="AlphaFoldDB" id="A0A149PJK7"/>
<organism evidence="6 7">
    <name type="scientific">Paraburkholderia monticola</name>
    <dbReference type="NCBI Taxonomy" id="1399968"/>
    <lineage>
        <taxon>Bacteria</taxon>
        <taxon>Pseudomonadati</taxon>
        <taxon>Pseudomonadota</taxon>
        <taxon>Betaproteobacteria</taxon>
        <taxon>Burkholderiales</taxon>
        <taxon>Burkholderiaceae</taxon>
        <taxon>Paraburkholderia</taxon>
    </lineage>
</organism>
<name>A0A149PJK7_9BURK</name>
<keyword evidence="2" id="KW-0408">Iron</keyword>